<dbReference type="AlphaFoldDB" id="A0A562BPN9"/>
<proteinExistence type="predicted"/>
<dbReference type="OrthoDB" id="3536934at2"/>
<keyword evidence="1" id="KW-1133">Transmembrane helix</keyword>
<feature type="transmembrane region" description="Helical" evidence="1">
    <location>
        <begin position="35"/>
        <end position="56"/>
    </location>
</feature>
<evidence type="ECO:0000256" key="1">
    <source>
        <dbReference type="SAM" id="Phobius"/>
    </source>
</evidence>
<dbReference type="EMBL" id="VLJN01000011">
    <property type="protein sequence ID" value="TWG87082.1"/>
    <property type="molecule type" value="Genomic_DNA"/>
</dbReference>
<keyword evidence="3" id="KW-1185">Reference proteome</keyword>
<accession>A0A562BPN9</accession>
<organism evidence="2 3">
    <name type="scientific">Cupriavidus gilardii J11</name>
    <dbReference type="NCBI Taxonomy" id="936133"/>
    <lineage>
        <taxon>Bacteria</taxon>
        <taxon>Pseudomonadati</taxon>
        <taxon>Pseudomonadota</taxon>
        <taxon>Betaproteobacteria</taxon>
        <taxon>Burkholderiales</taxon>
        <taxon>Burkholderiaceae</taxon>
        <taxon>Cupriavidus</taxon>
    </lineage>
</organism>
<evidence type="ECO:0000313" key="2">
    <source>
        <dbReference type="EMBL" id="TWG87082.1"/>
    </source>
</evidence>
<keyword evidence="1" id="KW-0812">Transmembrane</keyword>
<feature type="transmembrane region" description="Helical" evidence="1">
    <location>
        <begin position="104"/>
        <end position="125"/>
    </location>
</feature>
<sequence>MASLAEIGATLAALPLSHALRTSPWAYPAMEIVHLAGLGLLFGTIAVVDLRLAGLWRTLPVLTLLRNVLPLTAAAFVAMVASGALLLLAHADELLTNRALQVKAALIVLGVANAVAFHAGPFRALRRAPAGGGAGSWNVGAPPPAWARISAMVSLLTWTLVIAAGRLIAYV</sequence>
<evidence type="ECO:0000313" key="3">
    <source>
        <dbReference type="Proteomes" id="UP000318141"/>
    </source>
</evidence>
<reference evidence="2 3" key="1">
    <citation type="submission" date="2019-07" db="EMBL/GenBank/DDBJ databases">
        <title>Genome sequencing of lignin-degrading bacterial isolates.</title>
        <authorList>
            <person name="Gladden J."/>
        </authorList>
    </citation>
    <scope>NUCLEOTIDE SEQUENCE [LARGE SCALE GENOMIC DNA]</scope>
    <source>
        <strain evidence="2 3">J11</strain>
    </source>
</reference>
<feature type="transmembrane region" description="Helical" evidence="1">
    <location>
        <begin position="68"/>
        <end position="89"/>
    </location>
</feature>
<gene>
    <name evidence="2" type="ORF">L602_001900000850</name>
</gene>
<comment type="caution">
    <text evidence="2">The sequence shown here is derived from an EMBL/GenBank/DDBJ whole genome shotgun (WGS) entry which is preliminary data.</text>
</comment>
<feature type="transmembrane region" description="Helical" evidence="1">
    <location>
        <begin position="146"/>
        <end position="169"/>
    </location>
</feature>
<keyword evidence="1" id="KW-0472">Membrane</keyword>
<name>A0A562BPN9_9BURK</name>
<protein>
    <recommendedName>
        <fullName evidence="4">DUF2214 domain-containing protein</fullName>
    </recommendedName>
</protein>
<dbReference type="Proteomes" id="UP000318141">
    <property type="component" value="Unassembled WGS sequence"/>
</dbReference>
<evidence type="ECO:0008006" key="4">
    <source>
        <dbReference type="Google" id="ProtNLM"/>
    </source>
</evidence>